<sequence>MGDKKIIDYDQNIGTMNIAKLFLVYLTTNLCGFVRNAGALMYRSPVKLIRSEGHTCDVHEVQTEDGYILELHRVSARMKSKEKRINKPVLLNHGVLFSSVQFALNGKNNSLAFYLADLGYDVWLFNNRGNSVSMKHKVWDPDNNTKEFYDYSFHEIGMYDIPPVIDYILNETNSEQLSYIGYSQGGTSFYIMASTRPEYNKKISVAVLVAPSSIMRNSFNMFLNILSRVIYTLEDMTRTLGIYRLPFLDYFRRFFIMFSAPGIIRNWITLPAHVQVLQTQHVDETLLPKMYYYSPTYTSSRQLFHYGQLIHSGKFRQYDYGKKENLKRYNSTEPPCYDLEKVTAPIVLYYGDSDALVTEKDIEIVSEILPNLVYRRLLKGYQHSDFFNGVDQVKDFYGELADFLNKY</sequence>
<keyword evidence="4 7" id="KW-0442">Lipid degradation</keyword>
<evidence type="ECO:0000256" key="2">
    <source>
        <dbReference type="ARBA" id="ARBA00022729"/>
    </source>
</evidence>
<gene>
    <name evidence="10" type="ORF">MELIAE_LOCUS10759</name>
</gene>
<keyword evidence="6" id="KW-0325">Glycoprotein</keyword>
<accession>A0A9P0BFX7</accession>
<feature type="active site" description="Charge relay system" evidence="8">
    <location>
        <position position="354"/>
    </location>
</feature>
<evidence type="ECO:0000256" key="1">
    <source>
        <dbReference type="ARBA" id="ARBA00010701"/>
    </source>
</evidence>
<dbReference type="GO" id="GO:0016042">
    <property type="term" value="P:lipid catabolic process"/>
    <property type="evidence" value="ECO:0007669"/>
    <property type="project" value="UniProtKB-KW"/>
</dbReference>
<evidence type="ECO:0000256" key="8">
    <source>
        <dbReference type="PIRSR" id="PIRSR000862-1"/>
    </source>
</evidence>
<comment type="similarity">
    <text evidence="1 7">Belongs to the AB hydrolase superfamily. Lipase family.</text>
</comment>
<dbReference type="FunFam" id="3.40.50.1820:FF:000057">
    <property type="entry name" value="Lipase"/>
    <property type="match status" value="1"/>
</dbReference>
<evidence type="ECO:0000256" key="3">
    <source>
        <dbReference type="ARBA" id="ARBA00022801"/>
    </source>
</evidence>
<dbReference type="AlphaFoldDB" id="A0A9P0BFX7"/>
<keyword evidence="2" id="KW-0732">Signal</keyword>
<dbReference type="PANTHER" id="PTHR11005">
    <property type="entry name" value="LYSOSOMAL ACID LIPASE-RELATED"/>
    <property type="match status" value="1"/>
</dbReference>
<feature type="active site" description="Charge relay system" evidence="8">
    <location>
        <position position="383"/>
    </location>
</feature>
<name>A0A9P0BFX7_BRAAE</name>
<keyword evidence="5" id="KW-0443">Lipid metabolism</keyword>
<keyword evidence="11" id="KW-1185">Reference proteome</keyword>
<feature type="active site" description="Nucleophile" evidence="8">
    <location>
        <position position="183"/>
    </location>
</feature>
<evidence type="ECO:0000256" key="5">
    <source>
        <dbReference type="ARBA" id="ARBA00023098"/>
    </source>
</evidence>
<protein>
    <recommendedName>
        <fullName evidence="7">Lipase</fullName>
    </recommendedName>
</protein>
<dbReference type="GO" id="GO:0016788">
    <property type="term" value="F:hydrolase activity, acting on ester bonds"/>
    <property type="evidence" value="ECO:0007669"/>
    <property type="project" value="InterPro"/>
</dbReference>
<organism evidence="10 11">
    <name type="scientific">Brassicogethes aeneus</name>
    <name type="common">Rape pollen beetle</name>
    <name type="synonym">Meligethes aeneus</name>
    <dbReference type="NCBI Taxonomy" id="1431903"/>
    <lineage>
        <taxon>Eukaryota</taxon>
        <taxon>Metazoa</taxon>
        <taxon>Ecdysozoa</taxon>
        <taxon>Arthropoda</taxon>
        <taxon>Hexapoda</taxon>
        <taxon>Insecta</taxon>
        <taxon>Pterygota</taxon>
        <taxon>Neoptera</taxon>
        <taxon>Endopterygota</taxon>
        <taxon>Coleoptera</taxon>
        <taxon>Polyphaga</taxon>
        <taxon>Cucujiformia</taxon>
        <taxon>Nitidulidae</taxon>
        <taxon>Meligethinae</taxon>
        <taxon>Brassicogethes</taxon>
    </lineage>
</organism>
<evidence type="ECO:0000256" key="4">
    <source>
        <dbReference type="ARBA" id="ARBA00022963"/>
    </source>
</evidence>
<evidence type="ECO:0000313" key="11">
    <source>
        <dbReference type="Proteomes" id="UP001154078"/>
    </source>
</evidence>
<feature type="domain" description="AB hydrolase-1" evidence="9">
    <location>
        <begin position="87"/>
        <end position="389"/>
    </location>
</feature>
<evidence type="ECO:0000259" key="9">
    <source>
        <dbReference type="Pfam" id="PF00561"/>
    </source>
</evidence>
<dbReference type="InterPro" id="IPR029058">
    <property type="entry name" value="AB_hydrolase_fold"/>
</dbReference>
<evidence type="ECO:0000313" key="10">
    <source>
        <dbReference type="EMBL" id="CAH0561153.1"/>
    </source>
</evidence>
<reference evidence="10" key="1">
    <citation type="submission" date="2021-12" db="EMBL/GenBank/DDBJ databases">
        <authorList>
            <person name="King R."/>
        </authorList>
    </citation>
    <scope>NUCLEOTIDE SEQUENCE</scope>
</reference>
<dbReference type="Pfam" id="PF00561">
    <property type="entry name" value="Abhydrolase_1"/>
    <property type="match status" value="1"/>
</dbReference>
<dbReference type="Gene3D" id="3.40.50.1820">
    <property type="entry name" value="alpha/beta hydrolase"/>
    <property type="match status" value="1"/>
</dbReference>
<evidence type="ECO:0000256" key="7">
    <source>
        <dbReference type="PIRNR" id="PIRNR000862"/>
    </source>
</evidence>
<dbReference type="OrthoDB" id="9974421at2759"/>
<dbReference type="EMBL" id="OV121138">
    <property type="protein sequence ID" value="CAH0561153.1"/>
    <property type="molecule type" value="Genomic_DNA"/>
</dbReference>
<dbReference type="InterPro" id="IPR000073">
    <property type="entry name" value="AB_hydrolase_1"/>
</dbReference>
<dbReference type="Proteomes" id="UP001154078">
    <property type="component" value="Chromosome 7"/>
</dbReference>
<keyword evidence="3 7" id="KW-0378">Hydrolase</keyword>
<proteinExistence type="inferred from homology"/>
<dbReference type="SUPFAM" id="SSF53474">
    <property type="entry name" value="alpha/beta-Hydrolases"/>
    <property type="match status" value="1"/>
</dbReference>
<dbReference type="InterPro" id="IPR025483">
    <property type="entry name" value="Lipase_euk"/>
</dbReference>
<dbReference type="PIRSF" id="PIRSF000862">
    <property type="entry name" value="Steryl_ester_lip"/>
    <property type="match status" value="1"/>
</dbReference>
<evidence type="ECO:0000256" key="6">
    <source>
        <dbReference type="ARBA" id="ARBA00023180"/>
    </source>
</evidence>